<accession>A0AAQ4DHZ1</accession>
<comment type="caution">
    <text evidence="2">The sequence shown here is derived from an EMBL/GenBank/DDBJ whole genome shotgun (WGS) entry which is preliminary data.</text>
</comment>
<sequence length="128" mass="14083">MVSTLDFESSDPSSSLDDDDAPGQPGGERGNPAGRPVPPEVRRLVSVHVHVGQELLRGRLARRPRPGQPRQRRRREQDDATQEAGGEVPERQPSTLRLFLLSRLCELGVPRLGVTSLEGPKTLTPSYE</sequence>
<feature type="compositionally biased region" description="Basic residues" evidence="1">
    <location>
        <begin position="59"/>
        <end position="74"/>
    </location>
</feature>
<name>A0AAQ4DHZ1_AMBAM</name>
<feature type="compositionally biased region" description="Low complexity" evidence="1">
    <location>
        <begin position="1"/>
        <end position="15"/>
    </location>
</feature>
<protein>
    <submittedName>
        <fullName evidence="2">Uncharacterized protein</fullName>
    </submittedName>
</protein>
<dbReference type="EMBL" id="JARKHS020030490">
    <property type="protein sequence ID" value="KAK8762081.1"/>
    <property type="molecule type" value="Genomic_DNA"/>
</dbReference>
<evidence type="ECO:0000313" key="2">
    <source>
        <dbReference type="EMBL" id="KAK8762081.1"/>
    </source>
</evidence>
<feature type="region of interest" description="Disordered" evidence="1">
    <location>
        <begin position="1"/>
        <end position="40"/>
    </location>
</feature>
<evidence type="ECO:0000256" key="1">
    <source>
        <dbReference type="SAM" id="MobiDB-lite"/>
    </source>
</evidence>
<reference evidence="2 3" key="1">
    <citation type="journal article" date="2023" name="Arcadia Sci">
        <title>De novo assembly of a long-read Amblyomma americanum tick genome.</title>
        <authorList>
            <person name="Chou S."/>
            <person name="Poskanzer K.E."/>
            <person name="Rollins M."/>
            <person name="Thuy-Boun P.S."/>
        </authorList>
    </citation>
    <scope>NUCLEOTIDE SEQUENCE [LARGE SCALE GENOMIC DNA]</scope>
    <source>
        <strain evidence="2">F_SG_1</strain>
        <tissue evidence="2">Salivary glands</tissue>
    </source>
</reference>
<dbReference type="Proteomes" id="UP001321473">
    <property type="component" value="Unassembled WGS sequence"/>
</dbReference>
<dbReference type="AlphaFoldDB" id="A0AAQ4DHZ1"/>
<keyword evidence="3" id="KW-1185">Reference proteome</keyword>
<proteinExistence type="predicted"/>
<organism evidence="2 3">
    <name type="scientific">Amblyomma americanum</name>
    <name type="common">Lone star tick</name>
    <dbReference type="NCBI Taxonomy" id="6943"/>
    <lineage>
        <taxon>Eukaryota</taxon>
        <taxon>Metazoa</taxon>
        <taxon>Ecdysozoa</taxon>
        <taxon>Arthropoda</taxon>
        <taxon>Chelicerata</taxon>
        <taxon>Arachnida</taxon>
        <taxon>Acari</taxon>
        <taxon>Parasitiformes</taxon>
        <taxon>Ixodida</taxon>
        <taxon>Ixodoidea</taxon>
        <taxon>Ixodidae</taxon>
        <taxon>Amblyomminae</taxon>
        <taxon>Amblyomma</taxon>
    </lineage>
</organism>
<gene>
    <name evidence="2" type="ORF">V5799_026650</name>
</gene>
<feature type="region of interest" description="Disordered" evidence="1">
    <location>
        <begin position="55"/>
        <end position="94"/>
    </location>
</feature>
<evidence type="ECO:0000313" key="3">
    <source>
        <dbReference type="Proteomes" id="UP001321473"/>
    </source>
</evidence>